<feature type="compositionally biased region" description="Low complexity" evidence="2">
    <location>
        <begin position="1683"/>
        <end position="1708"/>
    </location>
</feature>
<name>A0A813LS55_POLGL</name>
<dbReference type="InterPro" id="IPR038765">
    <property type="entry name" value="Papain-like_cys_pep_sf"/>
</dbReference>
<feature type="region of interest" description="Disordered" evidence="2">
    <location>
        <begin position="1470"/>
        <end position="1542"/>
    </location>
</feature>
<organism evidence="3 4">
    <name type="scientific">Polarella glacialis</name>
    <name type="common">Dinoflagellate</name>
    <dbReference type="NCBI Taxonomy" id="89957"/>
    <lineage>
        <taxon>Eukaryota</taxon>
        <taxon>Sar</taxon>
        <taxon>Alveolata</taxon>
        <taxon>Dinophyceae</taxon>
        <taxon>Suessiales</taxon>
        <taxon>Suessiaceae</taxon>
        <taxon>Polarella</taxon>
    </lineage>
</organism>
<dbReference type="Proteomes" id="UP000626109">
    <property type="component" value="Unassembled WGS sequence"/>
</dbReference>
<feature type="compositionally biased region" description="Low complexity" evidence="2">
    <location>
        <begin position="1473"/>
        <end position="1542"/>
    </location>
</feature>
<feature type="compositionally biased region" description="Low complexity" evidence="2">
    <location>
        <begin position="1584"/>
        <end position="1602"/>
    </location>
</feature>
<feature type="compositionally biased region" description="Polar residues" evidence="2">
    <location>
        <begin position="1603"/>
        <end position="1620"/>
    </location>
</feature>
<feature type="compositionally biased region" description="Low complexity" evidence="2">
    <location>
        <begin position="1624"/>
        <end position="1660"/>
    </location>
</feature>
<dbReference type="PANTHER" id="PTHR20916:SF26">
    <property type="entry name" value="CYSTEINE-RICH PROTEIN 2-BINDING PROTEIN"/>
    <property type="match status" value="1"/>
</dbReference>
<comment type="caution">
    <text evidence="3">The sequence shown here is derived from an EMBL/GenBank/DDBJ whole genome shotgun (WGS) entry which is preliminary data.</text>
</comment>
<protein>
    <recommendedName>
        <fullName evidence="5">Ubiquitin-like protease family profile domain-containing protein</fullName>
    </recommendedName>
</protein>
<feature type="compositionally biased region" description="Basic and acidic residues" evidence="2">
    <location>
        <begin position="1745"/>
        <end position="1767"/>
    </location>
</feature>
<accession>A0A813LS55</accession>
<dbReference type="PANTHER" id="PTHR20916">
    <property type="entry name" value="CYSTEINE AND GLYCINE-RICH PROTEIN 2 BINDING PROTEIN"/>
    <property type="match status" value="1"/>
</dbReference>
<evidence type="ECO:0000256" key="2">
    <source>
        <dbReference type="SAM" id="MobiDB-lite"/>
    </source>
</evidence>
<dbReference type="PROSITE" id="PS50096">
    <property type="entry name" value="IQ"/>
    <property type="match status" value="1"/>
</dbReference>
<dbReference type="GO" id="GO:0004402">
    <property type="term" value="F:histone acetyltransferase activity"/>
    <property type="evidence" value="ECO:0007669"/>
    <property type="project" value="TreeGrafter"/>
</dbReference>
<dbReference type="EMBL" id="CAJNNW010036733">
    <property type="protein sequence ID" value="CAE8737134.1"/>
    <property type="molecule type" value="Genomic_DNA"/>
</dbReference>
<dbReference type="SUPFAM" id="SSF54001">
    <property type="entry name" value="Cysteine proteinases"/>
    <property type="match status" value="1"/>
</dbReference>
<feature type="region of interest" description="Disordered" evidence="2">
    <location>
        <begin position="839"/>
        <end position="899"/>
    </location>
</feature>
<feature type="compositionally biased region" description="Basic and acidic residues" evidence="2">
    <location>
        <begin position="842"/>
        <end position="853"/>
    </location>
</feature>
<evidence type="ECO:0000313" key="3">
    <source>
        <dbReference type="EMBL" id="CAE8737134.1"/>
    </source>
</evidence>
<proteinExistence type="predicted"/>
<feature type="non-terminal residue" evidence="3">
    <location>
        <position position="2057"/>
    </location>
</feature>
<feature type="compositionally biased region" description="Basic residues" evidence="2">
    <location>
        <begin position="871"/>
        <end position="885"/>
    </location>
</feature>
<feature type="region of interest" description="Disordered" evidence="2">
    <location>
        <begin position="1574"/>
        <end position="1767"/>
    </location>
</feature>
<evidence type="ECO:0000313" key="4">
    <source>
        <dbReference type="Proteomes" id="UP000626109"/>
    </source>
</evidence>
<evidence type="ECO:0000256" key="1">
    <source>
        <dbReference type="SAM" id="Coils"/>
    </source>
</evidence>
<gene>
    <name evidence="3" type="ORF">PGLA2088_LOCUS48627</name>
</gene>
<reference evidence="3" key="1">
    <citation type="submission" date="2021-02" db="EMBL/GenBank/DDBJ databases">
        <authorList>
            <person name="Dougan E. K."/>
            <person name="Rhodes N."/>
            <person name="Thang M."/>
            <person name="Chan C."/>
        </authorList>
    </citation>
    <scope>NUCLEOTIDE SEQUENCE</scope>
</reference>
<sequence length="2057" mass="228919">MAEVIVDAVFSLKSNHAVAVAALPEDDIPIVDGPVVPDDTEGKRIPPQDGKRGLEQIYSSQEDYWREMEKLAKLEFLPNPATLAASAVCAEAEVIRFLEASHRVPNTPQPHRDKHSNPPLWSALVTKTLHPPDPMSRCKEALEAVNAERVALLERDTWDQANPIEKRAAIAKYPDAHFASFFKSLRLLPPTLVWGQSFAGLEPTIFGLEELAGMALVLALTGARRPGGGRKDSFLHIKLRMKSWLEKERSMCHHVDKADLVEEFLDQCRDESEAAEKEQAKRQVSVAAVYEDMKSPEEAVASLSPGELKVWDTLLKDRVTKLKSSSKYFETFGDRLVEQIGAKVLKPGRMSTLSMDEEEARVKAGWKDFDAAMWLAAFSPEAELEKWVANPGDFMERRHECILGFSDQIPAWIKIGRKKQVYCSKEVGKRWKEDERYQYGGKLIERKAGKCVGMLLKSWVQMRKRKPELFENWEVYSQPGAVVDPIIQSWELEEQSEEFPCSAWCRDMLASGYTVECRMKQSVAQQIPCQVKAGVTPIVQLTDTDVGFSFKASLAAAHVEMRQEMKAKARIQGKIATFKCGVPEIMELLETARKAQEVRLKRSDWIVAALRRNGYFHWRPCWKQDCLVEASLQDWCQELPEWSYRYPSHWLEERGSWLKEGVPKMSALKDLEDAVTRAKDAEEYFCRSEGFLFRLASMKGLKLEEHHGVIECDAIQDGNNEELEGASLDDLMDSKQKRIIRKALKLDDDEKLEMPAVDDKKEQDQEKLQMEKLKKKHTMHVLMQKSKEKFRVMTQTMTRKEAIQSLLTAGGKKTKTKVQKQQNQMMKSNVKGKFMTKVKASLKKDPSSVEKKPCAKKKPSLKNTPSVKNKPCAKTKPSLKNKPSVKNKPSAMQKNNNKNMKKAMKKGEGAYGGGKWKQLKKMWKKSETGKRKRLNSWLEKQHQKMLKENGAEAREELEEELRFAEADTEGVSVFVVDESAGREYFGRQGILKEARFGGEGEPEVSLHFNPGVWSCLLKHTVEVEQVKKTRKLKGFNEVSRVMLQSWLWDCGLKLEPEEPGDDVTVSSQGGDWLLDQHLNVGWELLKFGAGLQESAVQYVPPDLLQAWMHLETEGAHPDADEEFLLRLAAVQENRRKVIVQKLDKAAVVRMPVYCSQHWTLVVVQKVGDEVLVEYRDSLQTASEESWQAAAKDLKVLKGWELPRRCNTAVQPPGSALCGAFVLFWMEQVCRKLCLNEPAFSMGWPNAALWSARTWTVSKMLKKEQDKQIAEAKALQLKNEAIRKKQKAVDEKNIKKQEQLEKIKGKVEASAKESWLKVPARKPCLENLRKEGQLDVADKANTGQGSCSRCRWGDVGCLSCSGAKALEYWLKEEGFYDEPRPRGHFSSVMAQWAPRPPDSRRIHELARPKRLKRPSRAVISLLPTPLRAAAARSSRATSDFASMSTPLPLSQKQLAALGKDEALIDEVGSWSHRSSSTVMHDHSSSTSSKLNGHNSSSHSNRSSSSNKSNKQSSHNNNNNNINDNTNSMSKDTNNDSNNDNSSSINRQQRNLLLLAAGQPLLTVASTAGVVDQSCSHNRSATGECGSDNNNHNNNDNTSHNGSNRGSSSPNKHETSNASNTHESIRSSSSSHEDPSTSASSSKNNHNNNNNNASASSSSNGSDCTHKQGHAKSSSSDCSHEHNSHNNNNNNNNHSNNSNNNNSSNNSSSSGQSCCACTQPLSPTPENGTGERRVSDGDFTTLGQARQSKDRAHDDRASDHSAAESSDGSRELCLLLANSRSASADEAGDTFRALAAELLGALSPVPPEEILPGPGTLAAMRMQQHLGGASPGGDSFRGRCLHRSYIPSPMHIQVDLPALGEQQAVVSPVDAMAAATWQMGTQPLPHLLQPESPGVTLLEAELREITAGRAMLCSNGSTRELLAEEVRTTPFARRLSLAGAQSRAGSGVSTPLSSTNLLVSPPTRVRQEVAASKIQAAARGRRFRVSALRKATEEIQELRQKVEDYERHVLPQIVAHGAVRQATLRSELVVAQTAMTQSKLDRMQLSSRVHEAEAEAATL</sequence>
<feature type="coiled-coil region" evidence="1">
    <location>
        <begin position="1259"/>
        <end position="1297"/>
    </location>
</feature>
<keyword evidence="1" id="KW-0175">Coiled coil</keyword>
<evidence type="ECO:0008006" key="5">
    <source>
        <dbReference type="Google" id="ProtNLM"/>
    </source>
</evidence>